<protein>
    <submittedName>
        <fullName evidence="1">Uncharacterized protein</fullName>
    </submittedName>
</protein>
<dbReference type="Proteomes" id="UP001161691">
    <property type="component" value="Unassembled WGS sequence"/>
</dbReference>
<dbReference type="Pfam" id="PF14398">
    <property type="entry name" value="ATPgrasp_YheCD"/>
    <property type="match status" value="1"/>
</dbReference>
<gene>
    <name evidence="1" type="ORF">KB449_32475</name>
</gene>
<dbReference type="EMBL" id="JAGRPV010000001">
    <property type="protein sequence ID" value="MDI4649689.1"/>
    <property type="molecule type" value="Genomic_DNA"/>
</dbReference>
<organism evidence="1 2">
    <name type="scientific">Cohnella hashimotonis</name>
    <dbReference type="NCBI Taxonomy" id="2826895"/>
    <lineage>
        <taxon>Bacteria</taxon>
        <taxon>Bacillati</taxon>
        <taxon>Bacillota</taxon>
        <taxon>Bacilli</taxon>
        <taxon>Bacillales</taxon>
        <taxon>Paenibacillaceae</taxon>
        <taxon>Cohnella</taxon>
    </lineage>
</organism>
<reference evidence="1" key="1">
    <citation type="submission" date="2023-04" db="EMBL/GenBank/DDBJ databases">
        <title>Comparative genomic analysis of Cohnella hashimotonis sp. nov., isolated from the International Space Station.</title>
        <authorList>
            <person name="Venkateswaran K."/>
            <person name="Simpson A."/>
        </authorList>
    </citation>
    <scope>NUCLEOTIDE SEQUENCE</scope>
    <source>
        <strain evidence="1">F6_2S_P_1</strain>
    </source>
</reference>
<dbReference type="InterPro" id="IPR026838">
    <property type="entry name" value="YheC/D"/>
</dbReference>
<keyword evidence="2" id="KW-1185">Reference proteome</keyword>
<proteinExistence type="predicted"/>
<accession>A0ABT6TUT3</accession>
<comment type="caution">
    <text evidence="1">The sequence shown here is derived from an EMBL/GenBank/DDBJ whole genome shotgun (WGS) entry which is preliminary data.</text>
</comment>
<evidence type="ECO:0000313" key="1">
    <source>
        <dbReference type="EMBL" id="MDI4649689.1"/>
    </source>
</evidence>
<evidence type="ECO:0000313" key="2">
    <source>
        <dbReference type="Proteomes" id="UP001161691"/>
    </source>
</evidence>
<name>A0ABT6TUT3_9BACL</name>
<sequence length="99" mass="11166">MLKWLRKEGKGRGYIVQRRLQLARIQRKPFDIRVMVQRKKGHSSNWNTTGSYAKVAARGYLVTNVTSRTLPVTIPYVTLYCGKCKNNPACLAHGTPGCS</sequence>